<evidence type="ECO:0000259" key="5">
    <source>
        <dbReference type="PROSITE" id="PS50222"/>
    </source>
</evidence>
<dbReference type="CDD" id="cd00154">
    <property type="entry name" value="Rab"/>
    <property type="match status" value="1"/>
</dbReference>
<evidence type="ECO:0000256" key="4">
    <source>
        <dbReference type="SAM" id="MobiDB-lite"/>
    </source>
</evidence>
<feature type="region of interest" description="Disordered" evidence="4">
    <location>
        <begin position="503"/>
        <end position="568"/>
    </location>
</feature>
<dbReference type="SUPFAM" id="SSF52540">
    <property type="entry name" value="P-loop containing nucleoside triphosphate hydrolases"/>
    <property type="match status" value="1"/>
</dbReference>
<accession>A0AAN9AUM2</accession>
<dbReference type="InterPro" id="IPR011992">
    <property type="entry name" value="EF-hand-dom_pair"/>
</dbReference>
<dbReference type="SMART" id="SM00174">
    <property type="entry name" value="RHO"/>
    <property type="match status" value="1"/>
</dbReference>
<dbReference type="PRINTS" id="PR00449">
    <property type="entry name" value="RASTRNSFRMNG"/>
</dbReference>
<gene>
    <name evidence="6" type="ORF">V1264_007218</name>
</gene>
<feature type="compositionally biased region" description="Polar residues" evidence="4">
    <location>
        <begin position="263"/>
        <end position="272"/>
    </location>
</feature>
<proteinExistence type="predicted"/>
<dbReference type="SMART" id="SM00177">
    <property type="entry name" value="ARF"/>
    <property type="match status" value="1"/>
</dbReference>
<dbReference type="InterPro" id="IPR027417">
    <property type="entry name" value="P-loop_NTPase"/>
</dbReference>
<evidence type="ECO:0000256" key="1">
    <source>
        <dbReference type="ARBA" id="ARBA00022741"/>
    </source>
</evidence>
<dbReference type="Pfam" id="PF13499">
    <property type="entry name" value="EF-hand_7"/>
    <property type="match status" value="1"/>
</dbReference>
<dbReference type="SMART" id="SM00176">
    <property type="entry name" value="RAN"/>
    <property type="match status" value="1"/>
</dbReference>
<keyword evidence="3" id="KW-0342">GTP-binding</keyword>
<dbReference type="EMBL" id="JBAMIC010000019">
    <property type="protein sequence ID" value="KAK7093472.1"/>
    <property type="molecule type" value="Genomic_DNA"/>
</dbReference>
<keyword evidence="2" id="KW-0106">Calcium</keyword>
<dbReference type="PROSITE" id="PS51421">
    <property type="entry name" value="RAS"/>
    <property type="match status" value="1"/>
</dbReference>
<dbReference type="PROSITE" id="PS50222">
    <property type="entry name" value="EF_HAND_2"/>
    <property type="match status" value="1"/>
</dbReference>
<feature type="compositionally biased region" description="Basic and acidic residues" evidence="4">
    <location>
        <begin position="305"/>
        <end position="326"/>
    </location>
</feature>
<dbReference type="InterPro" id="IPR050227">
    <property type="entry name" value="Rab"/>
</dbReference>
<protein>
    <recommendedName>
        <fullName evidence="5">EF-hand domain-containing protein</fullName>
    </recommendedName>
</protein>
<reference evidence="6 7" key="1">
    <citation type="submission" date="2024-02" db="EMBL/GenBank/DDBJ databases">
        <title>Chromosome-scale genome assembly of the rough periwinkle Littorina saxatilis.</title>
        <authorList>
            <person name="De Jode A."/>
            <person name="Faria R."/>
            <person name="Formenti G."/>
            <person name="Sims Y."/>
            <person name="Smith T.P."/>
            <person name="Tracey A."/>
            <person name="Wood J.M.D."/>
            <person name="Zagrodzka Z.B."/>
            <person name="Johannesson K."/>
            <person name="Butlin R.K."/>
            <person name="Leder E.H."/>
        </authorList>
    </citation>
    <scope>NUCLEOTIDE SEQUENCE [LARGE SCALE GENOMIC DNA]</scope>
    <source>
        <strain evidence="6">Snail1</strain>
        <tissue evidence="6">Muscle</tissue>
    </source>
</reference>
<dbReference type="PROSITE" id="PS00018">
    <property type="entry name" value="EF_HAND_1"/>
    <property type="match status" value="1"/>
</dbReference>
<feature type="region of interest" description="Disordered" evidence="4">
    <location>
        <begin position="263"/>
        <end position="348"/>
    </location>
</feature>
<evidence type="ECO:0000313" key="7">
    <source>
        <dbReference type="Proteomes" id="UP001374579"/>
    </source>
</evidence>
<feature type="compositionally biased region" description="Polar residues" evidence="4">
    <location>
        <begin position="546"/>
        <end position="556"/>
    </location>
</feature>
<name>A0AAN9AUM2_9CAEN</name>
<dbReference type="GO" id="GO:0005509">
    <property type="term" value="F:calcium ion binding"/>
    <property type="evidence" value="ECO:0007669"/>
    <property type="project" value="InterPro"/>
</dbReference>
<dbReference type="InterPro" id="IPR001806">
    <property type="entry name" value="Small_GTPase"/>
</dbReference>
<dbReference type="SMART" id="SM00175">
    <property type="entry name" value="RAB"/>
    <property type="match status" value="1"/>
</dbReference>
<dbReference type="AlphaFoldDB" id="A0AAN9AUM2"/>
<keyword evidence="7" id="KW-1185">Reference proteome</keyword>
<dbReference type="NCBIfam" id="TIGR00231">
    <property type="entry name" value="small_GTP"/>
    <property type="match status" value="1"/>
</dbReference>
<dbReference type="FunFam" id="3.40.50.300:FF:001822">
    <property type="entry name" value="RAB family"/>
    <property type="match status" value="1"/>
</dbReference>
<dbReference type="PANTHER" id="PTHR47977">
    <property type="entry name" value="RAS-RELATED PROTEIN RAB"/>
    <property type="match status" value="1"/>
</dbReference>
<dbReference type="InterPro" id="IPR002048">
    <property type="entry name" value="EF_hand_dom"/>
</dbReference>
<dbReference type="GO" id="GO:0005525">
    <property type="term" value="F:GTP binding"/>
    <property type="evidence" value="ECO:0007669"/>
    <property type="project" value="UniProtKB-KW"/>
</dbReference>
<dbReference type="SUPFAM" id="SSF47473">
    <property type="entry name" value="EF-hand"/>
    <property type="match status" value="1"/>
</dbReference>
<dbReference type="SMART" id="SM00173">
    <property type="entry name" value="RAS"/>
    <property type="match status" value="1"/>
</dbReference>
<evidence type="ECO:0000256" key="2">
    <source>
        <dbReference type="ARBA" id="ARBA00022837"/>
    </source>
</evidence>
<feature type="region of interest" description="Disordered" evidence="4">
    <location>
        <begin position="427"/>
        <end position="450"/>
    </location>
</feature>
<comment type="caution">
    <text evidence="6">The sequence shown here is derived from an EMBL/GenBank/DDBJ whole genome shotgun (WGS) entry which is preliminary data.</text>
</comment>
<dbReference type="InterPro" id="IPR005225">
    <property type="entry name" value="Small_GTP-bd"/>
</dbReference>
<dbReference type="Pfam" id="PF00071">
    <property type="entry name" value="Ras"/>
    <property type="match status" value="1"/>
</dbReference>
<dbReference type="Gene3D" id="3.40.50.300">
    <property type="entry name" value="P-loop containing nucleotide triphosphate hydrolases"/>
    <property type="match status" value="1"/>
</dbReference>
<organism evidence="6 7">
    <name type="scientific">Littorina saxatilis</name>
    <dbReference type="NCBI Taxonomy" id="31220"/>
    <lineage>
        <taxon>Eukaryota</taxon>
        <taxon>Metazoa</taxon>
        <taxon>Spiralia</taxon>
        <taxon>Lophotrochozoa</taxon>
        <taxon>Mollusca</taxon>
        <taxon>Gastropoda</taxon>
        <taxon>Caenogastropoda</taxon>
        <taxon>Littorinimorpha</taxon>
        <taxon>Littorinoidea</taxon>
        <taxon>Littorinidae</taxon>
        <taxon>Littorina</taxon>
    </lineage>
</organism>
<keyword evidence="1" id="KW-0547">Nucleotide-binding</keyword>
<evidence type="ECO:0000256" key="3">
    <source>
        <dbReference type="ARBA" id="ARBA00023134"/>
    </source>
</evidence>
<feature type="domain" description="EF-hand" evidence="5">
    <location>
        <begin position="53"/>
        <end position="88"/>
    </location>
</feature>
<evidence type="ECO:0000313" key="6">
    <source>
        <dbReference type="EMBL" id="KAK7093472.1"/>
    </source>
</evidence>
<sequence length="768" mass="86147">MLHQDSEDYADQSESMEEMMLTKATELFRLCDTEEKGFITKRDMQRLRSELPISPDQLEIVFDSLDHDRNGFLTLDEFTEGFGSFLGMKPRQGANGNGGGRMEDEEGGVVFEGEAGDGEDSEKVFDDVMMHIDARGVFQDEDVVKAMWMKLHKDEPDLVGTFEDFISKTATEIKRSRGEFHTLEGVLKSKTNEHEEEVKKLYEEMEFQMKREQERILAEEKAKERQLRDEMESALQEKERQLMEMQNRHQEMEEKLAHLNLSETNTKQENQRLAQEKEQLEEMLEQSQDSLEESRSYISLMQSQQKDDKKERAMMVERSGKSDRNRSSLACEGVKHKDKHPAPGKPRAALKLSEGIAMERETLVKQLDLLKDVNKKLLDDKDEAEAIEARRDDSIQGEVAASLTALAQQTEEPQNKRNKLVKQGSLLSKYFPGGPAPTRQRSETLSEDLEDVEDIDADDDIEMDDLTGAQIYTFGGKHHGHAGTAVQAGVAMATLHSAADASTAKNSYGGGAKGRGMKGSHSPDFGRLMREDSYTSDAESEAVVKNTGQLGSQTESMGMGDDMDGQTEAEPPAKLKRIFKVVFVGDSGVGKSSFIFRFCNDTFKASFSATIGVDFQVKPLVVGDSIVVLQLWDTAGQERYRSVTKQYFRKADGVILMYDVTSEQSFLNIRQWMDSVQQGVEEGTVLCIIGNKMDIFESDPEHATKVKDGSKLAVEYDALFYETSAKTGSYVTEAMLGMASLLQDKEDKAIEASLHLEDAPKKKKGCCK</sequence>
<dbReference type="Gene3D" id="1.10.238.10">
    <property type="entry name" value="EF-hand"/>
    <property type="match status" value="1"/>
</dbReference>
<dbReference type="Proteomes" id="UP001374579">
    <property type="component" value="Unassembled WGS sequence"/>
</dbReference>
<dbReference type="PROSITE" id="PS51419">
    <property type="entry name" value="RAB"/>
    <property type="match status" value="1"/>
</dbReference>
<dbReference type="InterPro" id="IPR018247">
    <property type="entry name" value="EF_Hand_1_Ca_BS"/>
</dbReference>
<dbReference type="GO" id="GO:0003924">
    <property type="term" value="F:GTPase activity"/>
    <property type="evidence" value="ECO:0007669"/>
    <property type="project" value="InterPro"/>
</dbReference>